<evidence type="ECO:0000256" key="1">
    <source>
        <dbReference type="ARBA" id="ARBA00008987"/>
    </source>
</evidence>
<dbReference type="PROSITE" id="PS00194">
    <property type="entry name" value="THIOREDOXIN_1"/>
    <property type="match status" value="1"/>
</dbReference>
<evidence type="ECO:0000313" key="4">
    <source>
        <dbReference type="EMBL" id="CAE7342157.1"/>
    </source>
</evidence>
<protein>
    <recommendedName>
        <fullName evidence="3">Thioredoxin domain-containing protein</fullName>
    </recommendedName>
</protein>
<dbReference type="PRINTS" id="PR00421">
    <property type="entry name" value="THIOREDOXIN"/>
</dbReference>
<dbReference type="Gene3D" id="3.40.30.10">
    <property type="entry name" value="Glutaredoxin"/>
    <property type="match status" value="1"/>
</dbReference>
<comment type="caution">
    <text evidence="4">The sequence shown here is derived from an EMBL/GenBank/DDBJ whole genome shotgun (WGS) entry which is preliminary data.</text>
</comment>
<dbReference type="InterPro" id="IPR036249">
    <property type="entry name" value="Thioredoxin-like_sf"/>
</dbReference>
<name>A0A812PCE7_9DINO</name>
<dbReference type="CDD" id="cd02947">
    <property type="entry name" value="TRX_family"/>
    <property type="match status" value="1"/>
</dbReference>
<reference evidence="4" key="1">
    <citation type="submission" date="2021-02" db="EMBL/GenBank/DDBJ databases">
        <authorList>
            <person name="Dougan E. K."/>
            <person name="Rhodes N."/>
            <person name="Thang M."/>
            <person name="Chan C."/>
        </authorList>
    </citation>
    <scope>NUCLEOTIDE SEQUENCE</scope>
</reference>
<keyword evidence="5" id="KW-1185">Reference proteome</keyword>
<accession>A0A812PCE7</accession>
<dbReference type="GO" id="GO:0045454">
    <property type="term" value="P:cell redox homeostasis"/>
    <property type="evidence" value="ECO:0007669"/>
    <property type="project" value="TreeGrafter"/>
</dbReference>
<dbReference type="OrthoDB" id="2121326at2759"/>
<gene>
    <name evidence="4" type="ORF">SNAT2548_LOCUS17907</name>
</gene>
<feature type="domain" description="Thioredoxin" evidence="3">
    <location>
        <begin position="60"/>
        <end position="208"/>
    </location>
</feature>
<evidence type="ECO:0000256" key="2">
    <source>
        <dbReference type="SAM" id="Phobius"/>
    </source>
</evidence>
<dbReference type="PROSITE" id="PS51352">
    <property type="entry name" value="THIOREDOXIN_2"/>
    <property type="match status" value="1"/>
</dbReference>
<dbReference type="InterPro" id="IPR013766">
    <property type="entry name" value="Thioredoxin_domain"/>
</dbReference>
<proteinExistence type="inferred from homology"/>
<dbReference type="AlphaFoldDB" id="A0A812PCE7"/>
<dbReference type="EMBL" id="CAJNDS010002128">
    <property type="protein sequence ID" value="CAE7342157.1"/>
    <property type="molecule type" value="Genomic_DNA"/>
</dbReference>
<feature type="transmembrane region" description="Helical" evidence="2">
    <location>
        <begin position="26"/>
        <end position="47"/>
    </location>
</feature>
<organism evidence="4 5">
    <name type="scientific">Symbiodinium natans</name>
    <dbReference type="NCBI Taxonomy" id="878477"/>
    <lineage>
        <taxon>Eukaryota</taxon>
        <taxon>Sar</taxon>
        <taxon>Alveolata</taxon>
        <taxon>Dinophyceae</taxon>
        <taxon>Suessiales</taxon>
        <taxon>Symbiodiniaceae</taxon>
        <taxon>Symbiodinium</taxon>
    </lineage>
</organism>
<keyword evidence="2" id="KW-0812">Transmembrane</keyword>
<dbReference type="SUPFAM" id="SSF52833">
    <property type="entry name" value="Thioredoxin-like"/>
    <property type="match status" value="1"/>
</dbReference>
<dbReference type="PANTHER" id="PTHR43601">
    <property type="entry name" value="THIOREDOXIN, MITOCHONDRIAL"/>
    <property type="match status" value="1"/>
</dbReference>
<dbReference type="InterPro" id="IPR017937">
    <property type="entry name" value="Thioredoxin_CS"/>
</dbReference>
<dbReference type="Pfam" id="PF00085">
    <property type="entry name" value="Thioredoxin"/>
    <property type="match status" value="1"/>
</dbReference>
<dbReference type="Proteomes" id="UP000604046">
    <property type="component" value="Unassembled WGS sequence"/>
</dbReference>
<comment type="similarity">
    <text evidence="1">Belongs to the thioredoxin family.</text>
</comment>
<dbReference type="PANTHER" id="PTHR43601:SF3">
    <property type="entry name" value="THIOREDOXIN, MITOCHONDRIAL"/>
    <property type="match status" value="1"/>
</dbReference>
<evidence type="ECO:0000313" key="5">
    <source>
        <dbReference type="Proteomes" id="UP000604046"/>
    </source>
</evidence>
<sequence>MQRLPPRGRDAYASPGYSDHGQVAGYPRAAVVLVVFFALVLLVSPLADRPSTRSRQAVGQAPGFTPAPFGLPSFSRGDLRRNCRSLRSCRTQCRCIIETDPVELDAAVRSGGAVVLDVYAVWCGPCKLLEPALRKLSRRLSSGDFDEDGIPRPQVLRLDSDRHTTKATALGVEGLPTVIFYKNGAETGRFEGSASLAQLEDAAAAALGLVELLGTHQANSQIMFFGNVFVGIALDVFAVHQTTLDWMQKSAAWRTVFVAAFEGRSPGGACGYGWLQLPRRRVCDREFDFFWLSQMPSERCATLCTAHRQELELTVQMEDVLLLGVLGSGIFEALC</sequence>
<evidence type="ECO:0000259" key="3">
    <source>
        <dbReference type="PROSITE" id="PS51352"/>
    </source>
</evidence>
<keyword evidence="2" id="KW-0472">Membrane</keyword>
<keyword evidence="2" id="KW-1133">Transmembrane helix</keyword>